<evidence type="ECO:0000313" key="1">
    <source>
        <dbReference type="EMBL" id="KAJ7327621.1"/>
    </source>
</evidence>
<dbReference type="AlphaFoldDB" id="A0AAD7EJR0"/>
<evidence type="ECO:0000313" key="2">
    <source>
        <dbReference type="Proteomes" id="UP001218218"/>
    </source>
</evidence>
<organism evidence="1 2">
    <name type="scientific">Mycena albidolilacea</name>
    <dbReference type="NCBI Taxonomy" id="1033008"/>
    <lineage>
        <taxon>Eukaryota</taxon>
        <taxon>Fungi</taxon>
        <taxon>Dikarya</taxon>
        <taxon>Basidiomycota</taxon>
        <taxon>Agaricomycotina</taxon>
        <taxon>Agaricomycetes</taxon>
        <taxon>Agaricomycetidae</taxon>
        <taxon>Agaricales</taxon>
        <taxon>Marasmiineae</taxon>
        <taxon>Mycenaceae</taxon>
        <taxon>Mycena</taxon>
    </lineage>
</organism>
<name>A0AAD7EJR0_9AGAR</name>
<keyword evidence="2" id="KW-1185">Reference proteome</keyword>
<comment type="caution">
    <text evidence="1">The sequence shown here is derived from an EMBL/GenBank/DDBJ whole genome shotgun (WGS) entry which is preliminary data.</text>
</comment>
<reference evidence="1" key="1">
    <citation type="submission" date="2023-03" db="EMBL/GenBank/DDBJ databases">
        <title>Massive genome expansion in bonnet fungi (Mycena s.s.) driven by repeated elements and novel gene families across ecological guilds.</title>
        <authorList>
            <consortium name="Lawrence Berkeley National Laboratory"/>
            <person name="Harder C.B."/>
            <person name="Miyauchi S."/>
            <person name="Viragh M."/>
            <person name="Kuo A."/>
            <person name="Thoen E."/>
            <person name="Andreopoulos B."/>
            <person name="Lu D."/>
            <person name="Skrede I."/>
            <person name="Drula E."/>
            <person name="Henrissat B."/>
            <person name="Morin E."/>
            <person name="Kohler A."/>
            <person name="Barry K."/>
            <person name="LaButti K."/>
            <person name="Morin E."/>
            <person name="Salamov A."/>
            <person name="Lipzen A."/>
            <person name="Mereny Z."/>
            <person name="Hegedus B."/>
            <person name="Baldrian P."/>
            <person name="Stursova M."/>
            <person name="Weitz H."/>
            <person name="Taylor A."/>
            <person name="Grigoriev I.V."/>
            <person name="Nagy L.G."/>
            <person name="Martin F."/>
            <person name="Kauserud H."/>
        </authorList>
    </citation>
    <scope>NUCLEOTIDE SEQUENCE</scope>
    <source>
        <strain evidence="1">CBHHK002</strain>
    </source>
</reference>
<sequence>MYLRSLVQNEYHVDSFHSSYVHGYNEPSVATFPASSSTSRPRRNIKKKPRSAGCTCIKFYEHKTLSSRELVRLEPGPYKDVVQSRTEREVESKLEQVRKAEEPQQKLCAIHSVLDLRDLAGVRTWLDLQLAQGRVSPSVAGTVTLGDSTSIRWRFGVSERLFDSRSLEEFLKSVGFAVPNFDLMLRDFIAKHFPGDCVAYEERIQLIKEEIERVNLEAECGEAAIASLDKEGVESEL</sequence>
<protein>
    <submittedName>
        <fullName evidence="1">Uncharacterized protein</fullName>
    </submittedName>
</protein>
<gene>
    <name evidence="1" type="ORF">DFH08DRAFT_816458</name>
</gene>
<proteinExistence type="predicted"/>
<dbReference type="Proteomes" id="UP001218218">
    <property type="component" value="Unassembled WGS sequence"/>
</dbReference>
<accession>A0AAD7EJR0</accession>
<dbReference type="EMBL" id="JARIHO010000041">
    <property type="protein sequence ID" value="KAJ7327621.1"/>
    <property type="molecule type" value="Genomic_DNA"/>
</dbReference>